<keyword evidence="1" id="KW-0472">Membrane</keyword>
<feature type="transmembrane region" description="Helical" evidence="1">
    <location>
        <begin position="119"/>
        <end position="136"/>
    </location>
</feature>
<keyword evidence="1" id="KW-0812">Transmembrane</keyword>
<accession>A0A2V5KUZ7</accession>
<comment type="caution">
    <text evidence="2">The sequence shown here is derived from an EMBL/GenBank/DDBJ whole genome shotgun (WGS) entry which is preliminary data.</text>
</comment>
<name>A0A2V5KUZ7_9BACL</name>
<dbReference type="OrthoDB" id="9786473at2"/>
<evidence type="ECO:0000313" key="3">
    <source>
        <dbReference type="Proteomes" id="UP000247476"/>
    </source>
</evidence>
<dbReference type="InterPro" id="IPR014509">
    <property type="entry name" value="YjdF-like"/>
</dbReference>
<organism evidence="2 3">
    <name type="scientific">Paenibacillus flagellatus</name>
    <dbReference type="NCBI Taxonomy" id="2211139"/>
    <lineage>
        <taxon>Bacteria</taxon>
        <taxon>Bacillati</taxon>
        <taxon>Bacillota</taxon>
        <taxon>Bacilli</taxon>
        <taxon>Bacillales</taxon>
        <taxon>Paenibacillaceae</taxon>
        <taxon>Paenibacillus</taxon>
    </lineage>
</organism>
<dbReference type="Proteomes" id="UP000247476">
    <property type="component" value="Unassembled WGS sequence"/>
</dbReference>
<dbReference type="Pfam" id="PF09997">
    <property type="entry name" value="DUF2238"/>
    <property type="match status" value="1"/>
</dbReference>
<dbReference type="RefSeq" id="WP_110839657.1">
    <property type="nucleotide sequence ID" value="NZ_QJVJ01000003.1"/>
</dbReference>
<feature type="transmembrane region" description="Helical" evidence="1">
    <location>
        <begin position="193"/>
        <end position="211"/>
    </location>
</feature>
<evidence type="ECO:0000313" key="2">
    <source>
        <dbReference type="EMBL" id="PYI55857.1"/>
    </source>
</evidence>
<gene>
    <name evidence="2" type="ORF">DLM86_09080</name>
</gene>
<feature type="transmembrane region" description="Helical" evidence="1">
    <location>
        <begin position="24"/>
        <end position="42"/>
    </location>
</feature>
<feature type="transmembrane region" description="Helical" evidence="1">
    <location>
        <begin position="148"/>
        <end position="173"/>
    </location>
</feature>
<reference evidence="2 3" key="1">
    <citation type="submission" date="2018-05" db="EMBL/GenBank/DDBJ databases">
        <title>Paenibacillus flagellatus sp. nov., isolated from selenium mineral soil.</title>
        <authorList>
            <person name="Dai X."/>
        </authorList>
    </citation>
    <scope>NUCLEOTIDE SEQUENCE [LARGE SCALE GENOMIC DNA]</scope>
    <source>
        <strain evidence="2 3">DXL2</strain>
    </source>
</reference>
<dbReference type="AlphaFoldDB" id="A0A2V5KUZ7"/>
<proteinExistence type="predicted"/>
<feature type="transmembrane region" description="Helical" evidence="1">
    <location>
        <begin position="78"/>
        <end position="96"/>
    </location>
</feature>
<dbReference type="EMBL" id="QJVJ01000003">
    <property type="protein sequence ID" value="PYI55857.1"/>
    <property type="molecule type" value="Genomic_DNA"/>
</dbReference>
<keyword evidence="3" id="KW-1185">Reference proteome</keyword>
<protein>
    <submittedName>
        <fullName evidence="2">DUF2238 domain-containing protein</fullName>
    </submittedName>
</protein>
<sequence length="240" mass="27211">MSGSNDFVRSEGWTGAGIPFARNFPLHAMIVAFLLYWIYTAIHPTDRIQWAMESLLPVGTLVALGMTYRKFRFSNRSYFWMFVFLCVHTFAAHYTYQGTPVDAWLKAAYHTKRSYFDRVVHLLFGLIWTYPCRELLVRTSSLRGFWSYALPAAVVFGMSSLFEIVEMVAALVAKQSGEQYVGLQGDVFDSQKDMSLGLAGAVVSMGALAWLRNRAGREERAGWNGTNARAERFVGKRKAR</sequence>
<evidence type="ECO:0000256" key="1">
    <source>
        <dbReference type="SAM" id="Phobius"/>
    </source>
</evidence>
<keyword evidence="1" id="KW-1133">Transmembrane helix</keyword>